<organism evidence="2 3">
    <name type="scientific">Pseudocercospora eumusae</name>
    <dbReference type="NCBI Taxonomy" id="321146"/>
    <lineage>
        <taxon>Eukaryota</taxon>
        <taxon>Fungi</taxon>
        <taxon>Dikarya</taxon>
        <taxon>Ascomycota</taxon>
        <taxon>Pezizomycotina</taxon>
        <taxon>Dothideomycetes</taxon>
        <taxon>Dothideomycetidae</taxon>
        <taxon>Mycosphaerellales</taxon>
        <taxon>Mycosphaerellaceae</taxon>
        <taxon>Pseudocercospora</taxon>
    </lineage>
</organism>
<evidence type="ECO:0000313" key="2">
    <source>
        <dbReference type="EMBL" id="KXT00792.1"/>
    </source>
</evidence>
<comment type="caution">
    <text evidence="2">The sequence shown here is derived from an EMBL/GenBank/DDBJ whole genome shotgun (WGS) entry which is preliminary data.</text>
</comment>
<keyword evidence="3" id="KW-1185">Reference proteome</keyword>
<dbReference type="AlphaFoldDB" id="A0A139HEG7"/>
<evidence type="ECO:0000256" key="1">
    <source>
        <dbReference type="SAM" id="MobiDB-lite"/>
    </source>
</evidence>
<dbReference type="EMBL" id="LFZN01000067">
    <property type="protein sequence ID" value="KXT00792.1"/>
    <property type="molecule type" value="Genomic_DNA"/>
</dbReference>
<dbReference type="Proteomes" id="UP000070133">
    <property type="component" value="Unassembled WGS sequence"/>
</dbReference>
<proteinExistence type="predicted"/>
<feature type="region of interest" description="Disordered" evidence="1">
    <location>
        <begin position="1"/>
        <end position="23"/>
    </location>
</feature>
<sequence length="187" mass="20930">MSRAPRSHGSKRSSRTMIKRSGHHRYVLPATGSDTLNQSNARIYYDLESQPQISLTRKGRLSITFRDIRTLLGLIDESHDFGIVNCHPDLALLLLAVDIHLHRNAELSASCPTHQPTSEPEIALNHWVELDVSIVKLRIVGLLVPGLNRFRDILLRDIDFATLCCIHTSEQQVEGVIAVFAAFEDGC</sequence>
<protein>
    <submittedName>
        <fullName evidence="2">Uncharacterized protein</fullName>
    </submittedName>
</protein>
<evidence type="ECO:0000313" key="3">
    <source>
        <dbReference type="Proteomes" id="UP000070133"/>
    </source>
</evidence>
<reference evidence="2 3" key="1">
    <citation type="submission" date="2015-07" db="EMBL/GenBank/DDBJ databases">
        <title>Comparative genomics of the Sigatoka disease complex on banana suggests a link between parallel evolutionary changes in Pseudocercospora fijiensis and Pseudocercospora eumusae and increased virulence on the banana host.</title>
        <authorList>
            <person name="Chang T.-C."/>
            <person name="Salvucci A."/>
            <person name="Crous P.W."/>
            <person name="Stergiopoulos I."/>
        </authorList>
    </citation>
    <scope>NUCLEOTIDE SEQUENCE [LARGE SCALE GENOMIC DNA]</scope>
    <source>
        <strain evidence="2 3">CBS 114824</strain>
    </source>
</reference>
<name>A0A139HEG7_9PEZI</name>
<gene>
    <name evidence="2" type="ORF">AC578_2967</name>
</gene>
<accession>A0A139HEG7</accession>